<gene>
    <name evidence="2" type="ORF">Ari01nite_98130</name>
</gene>
<accession>A0A919KBS6</accession>
<keyword evidence="3" id="KW-1185">Reference proteome</keyword>
<comment type="caution">
    <text evidence="2">The sequence shown here is derived from an EMBL/GenBank/DDBJ whole genome shotgun (WGS) entry which is preliminary data.</text>
</comment>
<name>A0A919KBS6_9ACTN</name>
<protein>
    <submittedName>
        <fullName evidence="2">Uncharacterized protein</fullName>
    </submittedName>
</protein>
<organism evidence="2 3">
    <name type="scientific">Paractinoplanes rishiriensis</name>
    <dbReference type="NCBI Taxonomy" id="1050105"/>
    <lineage>
        <taxon>Bacteria</taxon>
        <taxon>Bacillati</taxon>
        <taxon>Actinomycetota</taxon>
        <taxon>Actinomycetes</taxon>
        <taxon>Micromonosporales</taxon>
        <taxon>Micromonosporaceae</taxon>
        <taxon>Paractinoplanes</taxon>
    </lineage>
</organism>
<evidence type="ECO:0000313" key="2">
    <source>
        <dbReference type="EMBL" id="GIF02349.1"/>
    </source>
</evidence>
<dbReference type="EMBL" id="BOMV01000131">
    <property type="protein sequence ID" value="GIF02349.1"/>
    <property type="molecule type" value="Genomic_DNA"/>
</dbReference>
<dbReference type="AlphaFoldDB" id="A0A919KBS6"/>
<reference evidence="2" key="1">
    <citation type="submission" date="2021-01" db="EMBL/GenBank/DDBJ databases">
        <title>Whole genome shotgun sequence of Actinoplanes rishiriensis NBRC 108556.</title>
        <authorList>
            <person name="Komaki H."/>
            <person name="Tamura T."/>
        </authorList>
    </citation>
    <scope>NUCLEOTIDE SEQUENCE</scope>
    <source>
        <strain evidence="2">NBRC 108556</strain>
    </source>
</reference>
<sequence>MLRRRDPVVARMLTAIAAETVPYTDPRAGYPFALAHRAQRQPDQAGYPADGPDFAQTPPTAADDAADEF</sequence>
<dbReference type="RefSeq" id="WP_203791509.1">
    <property type="nucleotide sequence ID" value="NZ_BOMV01000131.1"/>
</dbReference>
<feature type="region of interest" description="Disordered" evidence="1">
    <location>
        <begin position="38"/>
        <end position="69"/>
    </location>
</feature>
<evidence type="ECO:0000256" key="1">
    <source>
        <dbReference type="SAM" id="MobiDB-lite"/>
    </source>
</evidence>
<proteinExistence type="predicted"/>
<dbReference type="Proteomes" id="UP000636960">
    <property type="component" value="Unassembled WGS sequence"/>
</dbReference>
<evidence type="ECO:0000313" key="3">
    <source>
        <dbReference type="Proteomes" id="UP000636960"/>
    </source>
</evidence>